<feature type="compositionally biased region" description="Basic residues" evidence="1">
    <location>
        <begin position="48"/>
        <end position="59"/>
    </location>
</feature>
<dbReference type="KEGG" id="vcn:VOLCADRAFT_100914"/>
<dbReference type="Proteomes" id="UP000001058">
    <property type="component" value="Unassembled WGS sequence"/>
</dbReference>
<evidence type="ECO:0000313" key="2">
    <source>
        <dbReference type="EMBL" id="EFJ39482.1"/>
    </source>
</evidence>
<protein>
    <submittedName>
        <fullName evidence="2">Uncharacterized protein</fullName>
    </submittedName>
</protein>
<feature type="region of interest" description="Disordered" evidence="1">
    <location>
        <begin position="161"/>
        <end position="192"/>
    </location>
</feature>
<reference evidence="2 3" key="1">
    <citation type="journal article" date="2010" name="Science">
        <title>Genomic analysis of organismal complexity in the multicellular green alga Volvox carteri.</title>
        <authorList>
            <person name="Prochnik S.E."/>
            <person name="Umen J."/>
            <person name="Nedelcu A.M."/>
            <person name="Hallmann A."/>
            <person name="Miller S.M."/>
            <person name="Nishii I."/>
            <person name="Ferris P."/>
            <person name="Kuo A."/>
            <person name="Mitros T."/>
            <person name="Fritz-Laylin L.K."/>
            <person name="Hellsten U."/>
            <person name="Chapman J."/>
            <person name="Simakov O."/>
            <person name="Rensing S.A."/>
            <person name="Terry A."/>
            <person name="Pangilinan J."/>
            <person name="Kapitonov V."/>
            <person name="Jurka J."/>
            <person name="Salamov A."/>
            <person name="Shapiro H."/>
            <person name="Schmutz J."/>
            <person name="Grimwood J."/>
            <person name="Lindquist E."/>
            <person name="Lucas S."/>
            <person name="Grigoriev I.V."/>
            <person name="Schmitt R."/>
            <person name="Kirk D."/>
            <person name="Rokhsar D.S."/>
        </authorList>
    </citation>
    <scope>NUCLEOTIDE SEQUENCE [LARGE SCALE GENOMIC DNA]</scope>
    <source>
        <strain evidence="3">f. Nagariensis / Eve</strain>
    </source>
</reference>
<feature type="compositionally biased region" description="Acidic residues" evidence="1">
    <location>
        <begin position="169"/>
        <end position="192"/>
    </location>
</feature>
<feature type="region of interest" description="Disordered" evidence="1">
    <location>
        <begin position="114"/>
        <end position="140"/>
    </location>
</feature>
<feature type="compositionally biased region" description="Acidic residues" evidence="1">
    <location>
        <begin position="79"/>
        <end position="88"/>
    </location>
</feature>
<sequence length="192" mass="20391">MGRRKKKHTAFVVGESQEFPAMAEQGFETAYVQIGGVRITNHGLSRSHGARGKSPHQKPWRSLSQHQPRLRAPRRADADSDGDDDGDGGDGCSSDVLEEDLQDYLENVLGAADIGSSKRSGAGRHPPWSLGFPVGGPRDFEESSAAEFRVPVGLGRRRALAGIHAGGSDGDDGDEDGGAEEEEEGEGEGDKV</sequence>
<evidence type="ECO:0000256" key="1">
    <source>
        <dbReference type="SAM" id="MobiDB-lite"/>
    </source>
</evidence>
<proteinExistence type="predicted"/>
<name>D8ULB7_VOLCA</name>
<keyword evidence="3" id="KW-1185">Reference proteome</keyword>
<feature type="non-terminal residue" evidence="2">
    <location>
        <position position="192"/>
    </location>
</feature>
<dbReference type="GeneID" id="9621299"/>
<organism evidence="3">
    <name type="scientific">Volvox carteri f. nagariensis</name>
    <dbReference type="NCBI Taxonomy" id="3068"/>
    <lineage>
        <taxon>Eukaryota</taxon>
        <taxon>Viridiplantae</taxon>
        <taxon>Chlorophyta</taxon>
        <taxon>core chlorophytes</taxon>
        <taxon>Chlorophyceae</taxon>
        <taxon>CS clade</taxon>
        <taxon>Chlamydomonadales</taxon>
        <taxon>Volvocaceae</taxon>
        <taxon>Volvox</taxon>
    </lineage>
</organism>
<accession>D8ULB7</accession>
<dbReference type="OrthoDB" id="21470at2759"/>
<evidence type="ECO:0000313" key="3">
    <source>
        <dbReference type="Proteomes" id="UP000001058"/>
    </source>
</evidence>
<dbReference type="EMBL" id="GL378544">
    <property type="protein sequence ID" value="EFJ39482.1"/>
    <property type="molecule type" value="Genomic_DNA"/>
</dbReference>
<gene>
    <name evidence="2" type="ORF">VOLCADRAFT_100914</name>
</gene>
<dbReference type="AlphaFoldDB" id="D8ULB7"/>
<feature type="region of interest" description="Disordered" evidence="1">
    <location>
        <begin position="42"/>
        <end position="99"/>
    </location>
</feature>
<dbReference type="InParanoid" id="D8ULB7"/>
<dbReference type="RefSeq" id="XP_002959454.1">
    <property type="nucleotide sequence ID" value="XM_002959408.1"/>
</dbReference>